<keyword evidence="3" id="KW-1185">Reference proteome</keyword>
<dbReference type="EMBL" id="JASCZI010030297">
    <property type="protein sequence ID" value="MED6120840.1"/>
    <property type="molecule type" value="Genomic_DNA"/>
</dbReference>
<feature type="compositionally biased region" description="Polar residues" evidence="1">
    <location>
        <begin position="380"/>
        <end position="391"/>
    </location>
</feature>
<evidence type="ECO:0000256" key="1">
    <source>
        <dbReference type="SAM" id="MobiDB-lite"/>
    </source>
</evidence>
<reference evidence="2 3" key="1">
    <citation type="journal article" date="2023" name="Plants (Basel)">
        <title>Bridging the Gap: Combining Genomics and Transcriptomics Approaches to Understand Stylosanthes scabra, an Orphan Legume from the Brazilian Caatinga.</title>
        <authorList>
            <person name="Ferreira-Neto J.R.C."/>
            <person name="da Silva M.D."/>
            <person name="Binneck E."/>
            <person name="de Melo N.F."/>
            <person name="da Silva R.H."/>
            <person name="de Melo A.L.T.M."/>
            <person name="Pandolfi V."/>
            <person name="Bustamante F.O."/>
            <person name="Brasileiro-Vidal A.C."/>
            <person name="Benko-Iseppon A.M."/>
        </authorList>
    </citation>
    <scope>NUCLEOTIDE SEQUENCE [LARGE SCALE GENOMIC DNA]</scope>
    <source>
        <tissue evidence="2">Leaves</tissue>
    </source>
</reference>
<evidence type="ECO:0000313" key="2">
    <source>
        <dbReference type="EMBL" id="MED6120840.1"/>
    </source>
</evidence>
<dbReference type="Proteomes" id="UP001341840">
    <property type="component" value="Unassembled WGS sequence"/>
</dbReference>
<accession>A0ABU6RAC3</accession>
<evidence type="ECO:0000313" key="3">
    <source>
        <dbReference type="Proteomes" id="UP001341840"/>
    </source>
</evidence>
<feature type="compositionally biased region" description="Acidic residues" evidence="1">
    <location>
        <begin position="135"/>
        <end position="151"/>
    </location>
</feature>
<feature type="compositionally biased region" description="Acidic residues" evidence="1">
    <location>
        <begin position="358"/>
        <end position="375"/>
    </location>
</feature>
<sequence length="391" mass="44696">MTMDGQFAWSSIGMPEEQMRNKVEEWEIEWEEIKARLNHRQEQQQQQSQIIQETTQFQSTTEQEIQAKIEEDQENFQTVQIHTNPLSQLQVEGEAKITNQDPNLNTAEQQLISKLNSKKNRSESQSITRNRERQDEDEVELDAPDSVDGDATDGFKDRRVGEGSELMKMVVAQRPPLEPLMKPVPMGFNRQSSERKWSERARGTKGSQQNLEGQSWSLCLRIKEAMCMHPGLGRHAYLAEWTPMRTHSELLCERIATDQWVGSLTPTPYLHPCEFDSNLVSWDQCLIASYQGYAEMAPRKVYPPHFRFSRRLAALRARRVRDEAGPAIAAPHDDEVVNISSGSDSEQIPEYVPGEGAGIEEDEEDPEEDPEEEPEEHPNQGGSERGSQIRP</sequence>
<gene>
    <name evidence="2" type="ORF">PIB30_024716</name>
</gene>
<feature type="region of interest" description="Disordered" evidence="1">
    <location>
        <begin position="114"/>
        <end position="161"/>
    </location>
</feature>
<feature type="region of interest" description="Disordered" evidence="1">
    <location>
        <begin position="325"/>
        <end position="391"/>
    </location>
</feature>
<name>A0ABU6RAC3_9FABA</name>
<comment type="caution">
    <text evidence="2">The sequence shown here is derived from an EMBL/GenBank/DDBJ whole genome shotgun (WGS) entry which is preliminary data.</text>
</comment>
<feature type="region of interest" description="Disordered" evidence="1">
    <location>
        <begin position="38"/>
        <end position="63"/>
    </location>
</feature>
<protein>
    <submittedName>
        <fullName evidence="2">Uncharacterized protein</fullName>
    </submittedName>
</protein>
<proteinExistence type="predicted"/>
<organism evidence="2 3">
    <name type="scientific">Stylosanthes scabra</name>
    <dbReference type="NCBI Taxonomy" id="79078"/>
    <lineage>
        <taxon>Eukaryota</taxon>
        <taxon>Viridiplantae</taxon>
        <taxon>Streptophyta</taxon>
        <taxon>Embryophyta</taxon>
        <taxon>Tracheophyta</taxon>
        <taxon>Spermatophyta</taxon>
        <taxon>Magnoliopsida</taxon>
        <taxon>eudicotyledons</taxon>
        <taxon>Gunneridae</taxon>
        <taxon>Pentapetalae</taxon>
        <taxon>rosids</taxon>
        <taxon>fabids</taxon>
        <taxon>Fabales</taxon>
        <taxon>Fabaceae</taxon>
        <taxon>Papilionoideae</taxon>
        <taxon>50 kb inversion clade</taxon>
        <taxon>dalbergioids sensu lato</taxon>
        <taxon>Dalbergieae</taxon>
        <taxon>Pterocarpus clade</taxon>
        <taxon>Stylosanthes</taxon>
    </lineage>
</organism>
<feature type="region of interest" description="Disordered" evidence="1">
    <location>
        <begin position="178"/>
        <end position="208"/>
    </location>
</feature>
<feature type="compositionally biased region" description="Low complexity" evidence="1">
    <location>
        <begin position="43"/>
        <end position="63"/>
    </location>
</feature>
<feature type="compositionally biased region" description="Basic and acidic residues" evidence="1">
    <location>
        <begin position="192"/>
        <end position="202"/>
    </location>
</feature>